<protein>
    <submittedName>
        <fullName evidence="1">Uncharacterized protein</fullName>
    </submittedName>
</protein>
<gene>
    <name evidence="1" type="ORF">H1Bulk29535_000002</name>
    <name evidence="2" type="ORF">H1Rhizo251024_000003</name>
</gene>
<evidence type="ECO:0000313" key="2">
    <source>
        <dbReference type="EMBL" id="QDH89150.1"/>
    </source>
</evidence>
<organism evidence="1">
    <name type="scientific">Leviviridae sp</name>
    <dbReference type="NCBI Taxonomy" id="2027243"/>
    <lineage>
        <taxon>Viruses</taxon>
        <taxon>Riboviria</taxon>
        <taxon>Orthornavirae</taxon>
        <taxon>Lenarviricota</taxon>
        <taxon>Leviviricetes</taxon>
        <taxon>Norzivirales</taxon>
        <taxon>Fiersviridae</taxon>
    </lineage>
</organism>
<dbReference type="EMBL" id="MN033629">
    <property type="protein sequence ID" value="QDH87785.1"/>
    <property type="molecule type" value="Genomic_RNA"/>
</dbReference>
<evidence type="ECO:0000313" key="1">
    <source>
        <dbReference type="EMBL" id="QDH87785.1"/>
    </source>
</evidence>
<accession>A0A514D2F0</accession>
<proteinExistence type="predicted"/>
<sequence>MTAAADITVKKADGTTDILWSVLAGSGGDSAPAIWRSNTAAGTIGQRPTFQITSKWNGPKTARRVDIAGSFPSVYTNSSTGQTEVRGTIPFVASFGVPVNIAAADLNEAAAQLCNLMASVMTKGAVSSGYAPS</sequence>
<reference evidence="1" key="1">
    <citation type="submission" date="2019-05" db="EMBL/GenBank/DDBJ databases">
        <title>Metatranscriptomic reconstruction reveals RNA viruses with the potential to shape carbon cycling in soil.</title>
        <authorList>
            <person name="Starr E.P."/>
            <person name="Nuccio E."/>
            <person name="Pett-Ridge J."/>
            <person name="Banfield J.F."/>
            <person name="Firestone M.K."/>
        </authorList>
    </citation>
    <scope>NUCLEOTIDE SEQUENCE</scope>
    <source>
        <strain evidence="1">H1_Bulk_29_scaffold_535</strain>
        <strain evidence="2">H1_Rhizo_25_scaffold_1024</strain>
    </source>
</reference>
<dbReference type="EMBL" id="MN034641">
    <property type="protein sequence ID" value="QDH89150.1"/>
    <property type="molecule type" value="Genomic_RNA"/>
</dbReference>
<name>A0A514D2F0_9VIRU</name>